<gene>
    <name evidence="1" type="ORF">J5N97_014575</name>
</gene>
<evidence type="ECO:0000313" key="1">
    <source>
        <dbReference type="EMBL" id="KAJ0979101.1"/>
    </source>
</evidence>
<dbReference type="EMBL" id="JAGGNH010000003">
    <property type="protein sequence ID" value="KAJ0979101.1"/>
    <property type="molecule type" value="Genomic_DNA"/>
</dbReference>
<sequence>MSPCASYQRVSWDGGDDHLMLFLVFAELKGCVHLQSHQFIRAPFHRDKPASSSQQTDSILPASLTLLSPELREMVGAQHLAFQVFISKGLVMTSSWTASRNFQRNM</sequence>
<name>A0A9D5CSR0_9LILI</name>
<dbReference type="Proteomes" id="UP001085076">
    <property type="component" value="Miscellaneous, Linkage group lg03"/>
</dbReference>
<comment type="caution">
    <text evidence="1">The sequence shown here is derived from an EMBL/GenBank/DDBJ whole genome shotgun (WGS) entry which is preliminary data.</text>
</comment>
<evidence type="ECO:0000313" key="2">
    <source>
        <dbReference type="Proteomes" id="UP001085076"/>
    </source>
</evidence>
<dbReference type="AlphaFoldDB" id="A0A9D5CSR0"/>
<reference evidence="1" key="2">
    <citation type="journal article" date="2022" name="Hortic Res">
        <title>The genome of Dioscorea zingiberensis sheds light on the biosynthesis, origin and evolution of the medicinally important diosgenin saponins.</title>
        <authorList>
            <person name="Li Y."/>
            <person name="Tan C."/>
            <person name="Li Z."/>
            <person name="Guo J."/>
            <person name="Li S."/>
            <person name="Chen X."/>
            <person name="Wang C."/>
            <person name="Dai X."/>
            <person name="Yang H."/>
            <person name="Song W."/>
            <person name="Hou L."/>
            <person name="Xu J."/>
            <person name="Tong Z."/>
            <person name="Xu A."/>
            <person name="Yuan X."/>
            <person name="Wang W."/>
            <person name="Yang Q."/>
            <person name="Chen L."/>
            <person name="Sun Z."/>
            <person name="Wang K."/>
            <person name="Pan B."/>
            <person name="Chen J."/>
            <person name="Bao Y."/>
            <person name="Liu F."/>
            <person name="Qi X."/>
            <person name="Gang D.R."/>
            <person name="Wen J."/>
            <person name="Li J."/>
        </authorList>
    </citation>
    <scope>NUCLEOTIDE SEQUENCE</scope>
    <source>
        <strain evidence="1">Dzin_1.0</strain>
    </source>
</reference>
<accession>A0A9D5CSR0</accession>
<reference evidence="1" key="1">
    <citation type="submission" date="2021-03" db="EMBL/GenBank/DDBJ databases">
        <authorList>
            <person name="Li Z."/>
            <person name="Yang C."/>
        </authorList>
    </citation>
    <scope>NUCLEOTIDE SEQUENCE</scope>
    <source>
        <strain evidence="1">Dzin_1.0</strain>
        <tissue evidence="1">Leaf</tissue>
    </source>
</reference>
<protein>
    <submittedName>
        <fullName evidence="1">Uncharacterized protein</fullName>
    </submittedName>
</protein>
<proteinExistence type="predicted"/>
<organism evidence="1 2">
    <name type="scientific">Dioscorea zingiberensis</name>
    <dbReference type="NCBI Taxonomy" id="325984"/>
    <lineage>
        <taxon>Eukaryota</taxon>
        <taxon>Viridiplantae</taxon>
        <taxon>Streptophyta</taxon>
        <taxon>Embryophyta</taxon>
        <taxon>Tracheophyta</taxon>
        <taxon>Spermatophyta</taxon>
        <taxon>Magnoliopsida</taxon>
        <taxon>Liliopsida</taxon>
        <taxon>Dioscoreales</taxon>
        <taxon>Dioscoreaceae</taxon>
        <taxon>Dioscorea</taxon>
    </lineage>
</organism>
<keyword evidence="2" id="KW-1185">Reference proteome</keyword>